<reference evidence="2 3" key="1">
    <citation type="submission" date="2013-07" db="EMBL/GenBank/DDBJ databases">
        <title>Comparative Genomic and Metabolomic Analysis of Twelve Strains of Pseudoalteromonas luteoviolacea.</title>
        <authorList>
            <person name="Vynne N.G."/>
            <person name="Mansson M."/>
            <person name="Gram L."/>
        </authorList>
    </citation>
    <scope>NUCLEOTIDE SEQUENCE [LARGE SCALE GENOMIC DNA]</scope>
    <source>
        <strain evidence="2 3">NCIMB 1942</strain>
    </source>
</reference>
<proteinExistence type="predicted"/>
<dbReference type="EMBL" id="AUXT01000179">
    <property type="protein sequence ID" value="KZN45696.1"/>
    <property type="molecule type" value="Genomic_DNA"/>
</dbReference>
<name>A0A167AQV7_9GAMM</name>
<dbReference type="Proteomes" id="UP000076587">
    <property type="component" value="Unassembled WGS sequence"/>
</dbReference>
<dbReference type="AlphaFoldDB" id="A0A167AQV7"/>
<evidence type="ECO:0000313" key="2">
    <source>
        <dbReference type="EMBL" id="KZN45696.1"/>
    </source>
</evidence>
<dbReference type="OrthoDB" id="6277575at2"/>
<evidence type="ECO:0000256" key="1">
    <source>
        <dbReference type="SAM" id="Coils"/>
    </source>
</evidence>
<gene>
    <name evidence="2" type="ORF">N482_14205</name>
</gene>
<sequence>MSTIEIQIKDLNETNKALAAAANELTSTVQTQANRIEQAKADLETDASATLTRVEADAAKKVSETLTPILPTMSKAQFDAIREQNKQQYAGSGFVDYGAELNSYEAKRISRGMMCTGDLTQSSIARSIALSYSLGDNRTAKAQKSLVAQVLVNGTIHHIKHTARPDNGYGAQIRLPDAPDGKKTYDPVTSKLTGHDTVQAAFEAAVGTNEVITSRKDIIFLESWHEVISEKGAVYPLGNVQYGASSYSGISLSADLVEQGYSAFGEWDSITKGYGATWTELSAQQQRVFLADTQNNIYFDPKTGELIQVRYRIRVVEGVSDEVKLFPGDYISGYYPATGNSRIAQQGKSVRPIVALDSITEGGSAFMYDKTGASYTGGRVSEPSAWLGHASSSVLVSYENTLTAIPIASVQRQNVGAYHPTFNPMGCAKLKHKGGSASAYWYEASSKKPLNKLECFDFENYVHADWGKLGKMSGRLDGLKYYDAVYASQVEDLRISAHKLDTYSLADSTIKKAVGGVLRGKGRMPFTTTAQFSSVTSPNKILIRESETSVSLFQRFGSLGIIKGGYPIYVHTGKKVLTVDSVGKDSVGDFFYLLGDDANELEENKTYCIYDFMTLSGEYDELEWVDIVGSPDNIAATFPEGVVGQWITKVPDDTSGYPLNRKLTGSQLSATYTEDQGLNWQVLEREFNTDSNTDLSSWSSGVVALLSYKSKSHFTAEHEGGQFVAGLNKMWVGNDARPDFGSILQSSLIGQVGTSKSYTTNAYKPLTMHTLVDSKLILDEPIEHGKLPRLGGEVGSYGCKTTYGLIEKDGLLYMQFNGSSLKLGKPETVNTVADSFTNWVKDSVYKITGPIGNKSVYKALDALDVSLDSELLYKADDGSFYHQNSGAKVLQFISHSEVSLGDDQTIPVVNHEQVKFDLNGNEVKSFCHHSLSPVGIAIR</sequence>
<protein>
    <submittedName>
        <fullName evidence="2">Uncharacterized protein</fullName>
    </submittedName>
</protein>
<organism evidence="2 3">
    <name type="scientific">Pseudoalteromonas luteoviolacea NCIMB 1942</name>
    <dbReference type="NCBI Taxonomy" id="1365253"/>
    <lineage>
        <taxon>Bacteria</taxon>
        <taxon>Pseudomonadati</taxon>
        <taxon>Pseudomonadota</taxon>
        <taxon>Gammaproteobacteria</taxon>
        <taxon>Alteromonadales</taxon>
        <taxon>Pseudoalteromonadaceae</taxon>
        <taxon>Pseudoalteromonas</taxon>
    </lineage>
</organism>
<dbReference type="RefSeq" id="WP_063377910.1">
    <property type="nucleotide sequence ID" value="NZ_AUXT01000179.1"/>
</dbReference>
<dbReference type="PATRIC" id="fig|1365253.3.peg.3421"/>
<comment type="caution">
    <text evidence="2">The sequence shown here is derived from an EMBL/GenBank/DDBJ whole genome shotgun (WGS) entry which is preliminary data.</text>
</comment>
<accession>A0A167AQV7</accession>
<evidence type="ECO:0000313" key="3">
    <source>
        <dbReference type="Proteomes" id="UP000076587"/>
    </source>
</evidence>
<keyword evidence="1" id="KW-0175">Coiled coil</keyword>
<feature type="coiled-coil region" evidence="1">
    <location>
        <begin position="1"/>
        <end position="42"/>
    </location>
</feature>